<gene>
    <name evidence="2" type="ORF">XENORESO_006627</name>
</gene>
<feature type="transmembrane region" description="Helical" evidence="1">
    <location>
        <begin position="46"/>
        <end position="70"/>
    </location>
</feature>
<evidence type="ECO:0000313" key="3">
    <source>
        <dbReference type="Proteomes" id="UP001444071"/>
    </source>
</evidence>
<organism evidence="2 3">
    <name type="scientific">Xenotaenia resolanae</name>
    <dbReference type="NCBI Taxonomy" id="208358"/>
    <lineage>
        <taxon>Eukaryota</taxon>
        <taxon>Metazoa</taxon>
        <taxon>Chordata</taxon>
        <taxon>Craniata</taxon>
        <taxon>Vertebrata</taxon>
        <taxon>Euteleostomi</taxon>
        <taxon>Actinopterygii</taxon>
        <taxon>Neopterygii</taxon>
        <taxon>Teleostei</taxon>
        <taxon>Neoteleostei</taxon>
        <taxon>Acanthomorphata</taxon>
        <taxon>Ovalentaria</taxon>
        <taxon>Atherinomorphae</taxon>
        <taxon>Cyprinodontiformes</taxon>
        <taxon>Goodeidae</taxon>
        <taxon>Xenotaenia</taxon>
    </lineage>
</organism>
<keyword evidence="1" id="KW-0812">Transmembrane</keyword>
<reference evidence="2 3" key="1">
    <citation type="submission" date="2021-06" db="EMBL/GenBank/DDBJ databases">
        <authorList>
            <person name="Palmer J.M."/>
        </authorList>
    </citation>
    <scope>NUCLEOTIDE SEQUENCE [LARGE SCALE GENOMIC DNA]</scope>
    <source>
        <strain evidence="2 3">XR_2019</strain>
        <tissue evidence="2">Muscle</tissue>
    </source>
</reference>
<keyword evidence="3" id="KW-1185">Reference proteome</keyword>
<feature type="transmembrane region" description="Helical" evidence="1">
    <location>
        <begin position="6"/>
        <end position="25"/>
    </location>
</feature>
<name>A0ABV0X2V4_9TELE</name>
<evidence type="ECO:0000313" key="2">
    <source>
        <dbReference type="EMBL" id="MEQ2275649.1"/>
    </source>
</evidence>
<comment type="caution">
    <text evidence="2">The sequence shown here is derived from an EMBL/GenBank/DDBJ whole genome shotgun (WGS) entry which is preliminary data.</text>
</comment>
<keyword evidence="1" id="KW-0472">Membrane</keyword>
<proteinExistence type="predicted"/>
<dbReference type="Proteomes" id="UP001444071">
    <property type="component" value="Unassembled WGS sequence"/>
</dbReference>
<sequence length="104" mass="11454">MCLLSHNSLVFFFLFSVPLHFFFIIGDQETHIPKKDFFPTCSPLCILLFVVMHCLSSHVSAISVSAYFVFMALLSGLNSEGSLTSVPLSIIQFVLSGSPAVLHD</sequence>
<protein>
    <submittedName>
        <fullName evidence="2">Uncharacterized protein</fullName>
    </submittedName>
</protein>
<accession>A0ABV0X2V4</accession>
<evidence type="ECO:0000256" key="1">
    <source>
        <dbReference type="SAM" id="Phobius"/>
    </source>
</evidence>
<keyword evidence="1" id="KW-1133">Transmembrane helix</keyword>
<dbReference type="EMBL" id="JAHRIM010082304">
    <property type="protein sequence ID" value="MEQ2275649.1"/>
    <property type="molecule type" value="Genomic_DNA"/>
</dbReference>